<dbReference type="InterPro" id="IPR011989">
    <property type="entry name" value="ARM-like"/>
</dbReference>
<dbReference type="AlphaFoldDB" id="A0A182SCA3"/>
<dbReference type="Proteomes" id="UP000075901">
    <property type="component" value="Unassembled WGS sequence"/>
</dbReference>
<feature type="region of interest" description="Disordered" evidence="1">
    <location>
        <begin position="80"/>
        <end position="124"/>
    </location>
</feature>
<accession>A0A182SCA3</accession>
<dbReference type="InterPro" id="IPR044972">
    <property type="entry name" value="Mot1"/>
</dbReference>
<dbReference type="GO" id="GO:0003677">
    <property type="term" value="F:DNA binding"/>
    <property type="evidence" value="ECO:0007669"/>
    <property type="project" value="InterPro"/>
</dbReference>
<proteinExistence type="predicted"/>
<feature type="compositionally biased region" description="Basic and acidic residues" evidence="1">
    <location>
        <begin position="85"/>
        <end position="94"/>
    </location>
</feature>
<reference evidence="3" key="1">
    <citation type="submission" date="2013-09" db="EMBL/GenBank/DDBJ databases">
        <title>The Genome Sequence of Anopheles maculatus species B.</title>
        <authorList>
            <consortium name="The Broad Institute Genomics Platform"/>
            <person name="Neafsey D.E."/>
            <person name="Besansky N."/>
            <person name="Howell P."/>
            <person name="Walton C."/>
            <person name="Young S.K."/>
            <person name="Zeng Q."/>
            <person name="Gargeya S."/>
            <person name="Fitzgerald M."/>
            <person name="Haas B."/>
            <person name="Abouelleil A."/>
            <person name="Allen A.W."/>
            <person name="Alvarado L."/>
            <person name="Arachchi H.M."/>
            <person name="Berlin A.M."/>
            <person name="Chapman S.B."/>
            <person name="Gainer-Dewar J."/>
            <person name="Goldberg J."/>
            <person name="Griggs A."/>
            <person name="Gujja S."/>
            <person name="Hansen M."/>
            <person name="Howarth C."/>
            <person name="Imamovic A."/>
            <person name="Ireland A."/>
            <person name="Larimer J."/>
            <person name="McCowan C."/>
            <person name="Murphy C."/>
            <person name="Pearson M."/>
            <person name="Poon T.W."/>
            <person name="Priest M."/>
            <person name="Roberts A."/>
            <person name="Saif S."/>
            <person name="Shea T."/>
            <person name="Sisk P."/>
            <person name="Sykes S."/>
            <person name="Wortman J."/>
            <person name="Nusbaum C."/>
            <person name="Birren B."/>
        </authorList>
    </citation>
    <scope>NUCLEOTIDE SEQUENCE [LARGE SCALE GENOMIC DNA]</scope>
    <source>
        <strain evidence="3">maculatus3</strain>
    </source>
</reference>
<keyword evidence="3" id="KW-1185">Reference proteome</keyword>
<dbReference type="PANTHER" id="PTHR36498">
    <property type="entry name" value="TATA-BINDING PROTEIN-ASSOCIATED FACTOR 172"/>
    <property type="match status" value="1"/>
</dbReference>
<dbReference type="Gene3D" id="1.25.10.10">
    <property type="entry name" value="Leucine-rich Repeat Variant"/>
    <property type="match status" value="1"/>
</dbReference>
<evidence type="ECO:0000313" key="2">
    <source>
        <dbReference type="EnsemblMetazoa" id="AMAM003890-PA"/>
    </source>
</evidence>
<dbReference type="EnsemblMetazoa" id="AMAM003890-RA">
    <property type="protein sequence ID" value="AMAM003890-PA"/>
    <property type="gene ID" value="AMAM003890"/>
</dbReference>
<sequence>MTSRLDRLFILLESGSAAVTRKAAAKQIGEVQKLHPHELHNLLSRLLTYLHSNSWDTRIAASQAVQAILENVPQWEPKGIPSLKVETKEEKPSDQLDDEEEEKSCDSSSTHGSSGKRNGHNNHRLSFDNFDLNAVLFKGARLMGSEGTEFDPLDENEMVDLREKLARQRALLNEKLGLSSGLNIEELVTLDDVRN</sequence>
<organism evidence="2 3">
    <name type="scientific">Anopheles maculatus</name>
    <dbReference type="NCBI Taxonomy" id="74869"/>
    <lineage>
        <taxon>Eukaryota</taxon>
        <taxon>Metazoa</taxon>
        <taxon>Ecdysozoa</taxon>
        <taxon>Arthropoda</taxon>
        <taxon>Hexapoda</taxon>
        <taxon>Insecta</taxon>
        <taxon>Pterygota</taxon>
        <taxon>Neoptera</taxon>
        <taxon>Endopterygota</taxon>
        <taxon>Diptera</taxon>
        <taxon>Nematocera</taxon>
        <taxon>Culicoidea</taxon>
        <taxon>Culicidae</taxon>
        <taxon>Anophelinae</taxon>
        <taxon>Anopheles</taxon>
        <taxon>Anopheles maculatus group</taxon>
    </lineage>
</organism>
<dbReference type="PANTHER" id="PTHR36498:SF1">
    <property type="entry name" value="TATA-BINDING PROTEIN-ASSOCIATED FACTOR 172"/>
    <property type="match status" value="1"/>
</dbReference>
<dbReference type="SUPFAM" id="SSF48371">
    <property type="entry name" value="ARM repeat"/>
    <property type="match status" value="1"/>
</dbReference>
<dbReference type="VEuPathDB" id="VectorBase:AMAM003890"/>
<dbReference type="InterPro" id="IPR016024">
    <property type="entry name" value="ARM-type_fold"/>
</dbReference>
<dbReference type="GO" id="GO:0016887">
    <property type="term" value="F:ATP hydrolysis activity"/>
    <property type="evidence" value="ECO:0007669"/>
    <property type="project" value="InterPro"/>
</dbReference>
<evidence type="ECO:0000313" key="3">
    <source>
        <dbReference type="Proteomes" id="UP000075901"/>
    </source>
</evidence>
<name>A0A182SCA3_9DIPT</name>
<reference evidence="2" key="2">
    <citation type="submission" date="2020-05" db="UniProtKB">
        <authorList>
            <consortium name="EnsemblMetazoa"/>
        </authorList>
    </citation>
    <scope>IDENTIFICATION</scope>
    <source>
        <strain evidence="2">maculatus3</strain>
    </source>
</reference>
<protein>
    <submittedName>
        <fullName evidence="2">Uncharacterized protein</fullName>
    </submittedName>
</protein>
<dbReference type="GO" id="GO:0017025">
    <property type="term" value="F:TBP-class protein binding"/>
    <property type="evidence" value="ECO:0007669"/>
    <property type="project" value="InterPro"/>
</dbReference>
<evidence type="ECO:0000256" key="1">
    <source>
        <dbReference type="SAM" id="MobiDB-lite"/>
    </source>
</evidence>